<keyword evidence="6" id="KW-1185">Reference proteome</keyword>
<dbReference type="RefSeq" id="WP_029565917.1">
    <property type="nucleotide sequence ID" value="NZ_JNVC02000004.1"/>
</dbReference>
<dbReference type="InterPro" id="IPR036388">
    <property type="entry name" value="WH-like_DNA-bd_sf"/>
</dbReference>
<comment type="caution">
    <text evidence="5">The sequence shown here is derived from an EMBL/GenBank/DDBJ whole genome shotgun (WGS) entry which is preliminary data.</text>
</comment>
<evidence type="ECO:0000256" key="3">
    <source>
        <dbReference type="ARBA" id="ARBA00023163"/>
    </source>
</evidence>
<dbReference type="PRINTS" id="PR00778">
    <property type="entry name" value="HTHARSR"/>
</dbReference>
<evidence type="ECO:0000256" key="1">
    <source>
        <dbReference type="ARBA" id="ARBA00023015"/>
    </source>
</evidence>
<evidence type="ECO:0000259" key="4">
    <source>
        <dbReference type="PROSITE" id="PS50987"/>
    </source>
</evidence>
<keyword evidence="2" id="KW-0238">DNA-binding</keyword>
<dbReference type="SUPFAM" id="SSF46785">
    <property type="entry name" value="Winged helix' DNA-binding domain"/>
    <property type="match status" value="1"/>
</dbReference>
<gene>
    <name evidence="5" type="ORF">GS18_0208350</name>
</gene>
<dbReference type="InterPro" id="IPR001845">
    <property type="entry name" value="HTH_ArsR_DNA-bd_dom"/>
</dbReference>
<reference evidence="5 6" key="1">
    <citation type="journal article" date="2005" name="Int. J. Syst. Evol. Microbiol.">
        <title>Bacillus cibi sp. nov., isolated from jeotgal, a traditional Korean fermented seafood.</title>
        <authorList>
            <person name="Yoon J.H."/>
            <person name="Lee C.H."/>
            <person name="Oh T.K."/>
        </authorList>
    </citation>
    <scope>NUCLEOTIDE SEQUENCE [LARGE SCALE GENOMIC DNA]</scope>
    <source>
        <strain evidence="5 6">DSM 16189</strain>
    </source>
</reference>
<sequence>MNLLNTSFERVSYGVQIKTSLLFECALGIAMITYPKLHNQLEMTRAELDELKIRLSSELTAELDYCQEHNTWKMLLQLLHVKDFSSPGEFYQFLKSLSESELKYYALPFVDIMQEKNRLAASKGDREAENDLVLACKGHVFFPQLIHFVCSSKHTELLNHFQALVDGWYNEVILPEKDWTSGVLERDVLEKRSISQLESPHKTVLKAAGIDYKPEQGIADVILIPHVAYRPWTIQADLPAAKVFYYPVSDSSLMKSTDPFEPPGQLVQKLKAIGDEKRLRILKLLVKKELTLKEVTVLVGMGKTTVHHHLTLLKAAGLVHVKGSVYKATGDSIKGIEKEIFTFLHKET</sequence>
<dbReference type="PANTHER" id="PTHR33154">
    <property type="entry name" value="TRANSCRIPTIONAL REGULATOR, ARSR FAMILY"/>
    <property type="match status" value="1"/>
</dbReference>
<dbReference type="GO" id="GO:0003700">
    <property type="term" value="F:DNA-binding transcription factor activity"/>
    <property type="evidence" value="ECO:0007669"/>
    <property type="project" value="InterPro"/>
</dbReference>
<proteinExistence type="predicted"/>
<protein>
    <recommendedName>
        <fullName evidence="4">HTH arsR-type domain-containing protein</fullName>
    </recommendedName>
</protein>
<dbReference type="Proteomes" id="UP000028549">
    <property type="component" value="Unassembled WGS sequence"/>
</dbReference>
<dbReference type="GO" id="GO:0003677">
    <property type="term" value="F:DNA binding"/>
    <property type="evidence" value="ECO:0007669"/>
    <property type="project" value="UniProtKB-KW"/>
</dbReference>
<organism evidence="5 6">
    <name type="scientific">Metabacillus indicus</name>
    <name type="common">Bacillus indicus</name>
    <dbReference type="NCBI Taxonomy" id="246786"/>
    <lineage>
        <taxon>Bacteria</taxon>
        <taxon>Bacillati</taxon>
        <taxon>Bacillota</taxon>
        <taxon>Bacilli</taxon>
        <taxon>Bacillales</taxon>
        <taxon>Bacillaceae</taxon>
        <taxon>Metabacillus</taxon>
    </lineage>
</organism>
<keyword evidence="1" id="KW-0805">Transcription regulation</keyword>
<dbReference type="PROSITE" id="PS50987">
    <property type="entry name" value="HTH_ARSR_2"/>
    <property type="match status" value="1"/>
</dbReference>
<accession>A0A084GZS4</accession>
<name>A0A084GZS4_METID</name>
<dbReference type="PANTHER" id="PTHR33154:SF18">
    <property type="entry name" value="ARSENICAL RESISTANCE OPERON REPRESSOR"/>
    <property type="match status" value="1"/>
</dbReference>
<feature type="domain" description="HTH arsR-type" evidence="4">
    <location>
        <begin position="254"/>
        <end position="348"/>
    </location>
</feature>
<dbReference type="Gene3D" id="1.10.10.10">
    <property type="entry name" value="Winged helix-like DNA-binding domain superfamily/Winged helix DNA-binding domain"/>
    <property type="match status" value="1"/>
</dbReference>
<dbReference type="InterPro" id="IPR036390">
    <property type="entry name" value="WH_DNA-bd_sf"/>
</dbReference>
<dbReference type="AlphaFoldDB" id="A0A084GZS4"/>
<dbReference type="Pfam" id="PF01022">
    <property type="entry name" value="HTH_5"/>
    <property type="match status" value="1"/>
</dbReference>
<evidence type="ECO:0000256" key="2">
    <source>
        <dbReference type="ARBA" id="ARBA00023125"/>
    </source>
</evidence>
<dbReference type="OrthoDB" id="2646147at2"/>
<keyword evidence="3" id="KW-0804">Transcription</keyword>
<evidence type="ECO:0000313" key="5">
    <source>
        <dbReference type="EMBL" id="KEZ52836.1"/>
    </source>
</evidence>
<dbReference type="CDD" id="cd00090">
    <property type="entry name" value="HTH_ARSR"/>
    <property type="match status" value="1"/>
</dbReference>
<dbReference type="STRING" id="246786.GS18_0208350"/>
<dbReference type="InterPro" id="IPR011991">
    <property type="entry name" value="ArsR-like_HTH"/>
</dbReference>
<evidence type="ECO:0000313" key="6">
    <source>
        <dbReference type="Proteomes" id="UP000028549"/>
    </source>
</evidence>
<dbReference type="SMART" id="SM00418">
    <property type="entry name" value="HTH_ARSR"/>
    <property type="match status" value="1"/>
</dbReference>
<dbReference type="InterPro" id="IPR051081">
    <property type="entry name" value="HTH_MetalResp_TranReg"/>
</dbReference>
<dbReference type="EMBL" id="JNVC02000004">
    <property type="protein sequence ID" value="KEZ52836.1"/>
    <property type="molecule type" value="Genomic_DNA"/>
</dbReference>